<name>A0A125W1G5_ENTFL</name>
<dbReference type="Gene3D" id="3.10.350.10">
    <property type="entry name" value="LysM domain"/>
    <property type="match status" value="1"/>
</dbReference>
<evidence type="ECO:0000256" key="4">
    <source>
        <dbReference type="ARBA" id="ARBA00022801"/>
    </source>
</evidence>
<dbReference type="GO" id="GO:0031640">
    <property type="term" value="P:killing of cells of another organism"/>
    <property type="evidence" value="ECO:0007669"/>
    <property type="project" value="UniProtKB-KW"/>
</dbReference>
<evidence type="ECO:0000256" key="1">
    <source>
        <dbReference type="ARBA" id="ARBA00010266"/>
    </source>
</evidence>
<dbReference type="SMART" id="SM00047">
    <property type="entry name" value="LYZ2"/>
    <property type="match status" value="1"/>
</dbReference>
<evidence type="ECO:0000259" key="6">
    <source>
        <dbReference type="PROSITE" id="PS51782"/>
    </source>
</evidence>
<evidence type="ECO:0000313" key="7">
    <source>
        <dbReference type="EMBL" id="EFM81143.1"/>
    </source>
</evidence>
<comment type="similarity">
    <text evidence="1">Belongs to the glycosyl hydrolase 73 family.</text>
</comment>
<dbReference type="AlphaFoldDB" id="A0A125W1G5"/>
<dbReference type="Proteomes" id="UP000004846">
    <property type="component" value="Unassembled WGS sequence"/>
</dbReference>
<reference evidence="7 8" key="1">
    <citation type="submission" date="2010-07" db="EMBL/GenBank/DDBJ databases">
        <authorList>
            <person name="Sid Ahmed O."/>
        </authorList>
    </citation>
    <scope>NUCLEOTIDE SEQUENCE [LARGE SCALE GENOMIC DNA]</scope>
    <source>
        <strain evidence="7 8">TX4248</strain>
    </source>
</reference>
<dbReference type="InterPro" id="IPR002901">
    <property type="entry name" value="MGlyc_endo_b_GlcNAc-like_dom"/>
</dbReference>
<dbReference type="PANTHER" id="PTHR33308:SF9">
    <property type="entry name" value="PEPTIDOGLYCAN HYDROLASE FLGJ"/>
    <property type="match status" value="1"/>
</dbReference>
<evidence type="ECO:0000256" key="5">
    <source>
        <dbReference type="ARBA" id="ARBA00032108"/>
    </source>
</evidence>
<dbReference type="EMBL" id="AEBR01000110">
    <property type="protein sequence ID" value="EFM81143.1"/>
    <property type="molecule type" value="Genomic_DNA"/>
</dbReference>
<evidence type="ECO:0000256" key="2">
    <source>
        <dbReference type="ARBA" id="ARBA00022529"/>
    </source>
</evidence>
<evidence type="ECO:0000256" key="3">
    <source>
        <dbReference type="ARBA" id="ARBA00022638"/>
    </source>
</evidence>
<dbReference type="Gene3D" id="1.10.530.10">
    <property type="match status" value="1"/>
</dbReference>
<dbReference type="GO" id="GO:0004040">
    <property type="term" value="F:amidase activity"/>
    <property type="evidence" value="ECO:0007669"/>
    <property type="project" value="InterPro"/>
</dbReference>
<proteinExistence type="inferred from homology"/>
<accession>A0A125W1G5</accession>
<keyword evidence="7" id="KW-0326">Glycosidase</keyword>
<dbReference type="GO" id="GO:0016798">
    <property type="term" value="F:hydrolase activity, acting on glycosyl bonds"/>
    <property type="evidence" value="ECO:0007669"/>
    <property type="project" value="UniProtKB-KW"/>
</dbReference>
<dbReference type="RefSeq" id="WP_002357562.1">
    <property type="nucleotide sequence ID" value="NZ_GL454489.1"/>
</dbReference>
<keyword evidence="3" id="KW-0081">Bacteriolytic enzyme</keyword>
<dbReference type="InterPro" id="IPR018392">
    <property type="entry name" value="LysM"/>
</dbReference>
<dbReference type="PANTHER" id="PTHR33308">
    <property type="entry name" value="PEPTIDOGLYCAN HYDROLASE FLGJ"/>
    <property type="match status" value="1"/>
</dbReference>
<dbReference type="InterPro" id="IPR036779">
    <property type="entry name" value="LysM_dom_sf"/>
</dbReference>
<dbReference type="SMART" id="SM00257">
    <property type="entry name" value="LysM"/>
    <property type="match status" value="1"/>
</dbReference>
<dbReference type="InterPro" id="IPR051056">
    <property type="entry name" value="Glycosyl_Hydrolase_73"/>
</dbReference>
<dbReference type="CDD" id="cd00118">
    <property type="entry name" value="LysM"/>
    <property type="match status" value="1"/>
</dbReference>
<dbReference type="HOGENOM" id="CLU_013771_2_0_9"/>
<sequence>MSEQLTRSSKHIQKALKKQKAYKRATAVAGTSMILAPVVGAAVPAQAESSQQAFINEIGNSAAAVANSNDMYASVMIAQALLESSYGSSGLASAPNYNLFGVKGSYNGQSVYMPTKEYLDGQWVTVTAAFRSYNSYAESFQDHANVIRSTAFGDTYHYSGVWKSNTSSYRDATAALAGSYATDPGYAEKLNWLIEAYNLTQYDWGAPVAQTTSYSDTTGTVDTTIDTAASATATAETVASQSYTVANGDTLWDIAARFGTTVDNLMSLNGLTLDSVLSVGQTIQIG</sequence>
<dbReference type="Gene3D" id="4.10.80.30">
    <property type="entry name" value="DNA polymerase, domain 6"/>
    <property type="match status" value="1"/>
</dbReference>
<keyword evidence="4 7" id="KW-0378">Hydrolase</keyword>
<dbReference type="SUPFAM" id="SSF54106">
    <property type="entry name" value="LysM domain"/>
    <property type="match status" value="1"/>
</dbReference>
<dbReference type="Pfam" id="PF01476">
    <property type="entry name" value="LysM"/>
    <property type="match status" value="1"/>
</dbReference>
<feature type="domain" description="LysM" evidence="6">
    <location>
        <begin position="241"/>
        <end position="285"/>
    </location>
</feature>
<dbReference type="SMR" id="A0A125W1G5"/>
<protein>
    <recommendedName>
        <fullName evidence="5">Peptidoglycan hydrolase</fullName>
    </recommendedName>
</protein>
<organism evidence="7 8">
    <name type="scientific">Enterococcus faecalis TX4248</name>
    <dbReference type="NCBI Taxonomy" id="749495"/>
    <lineage>
        <taxon>Bacteria</taxon>
        <taxon>Bacillati</taxon>
        <taxon>Bacillota</taxon>
        <taxon>Bacilli</taxon>
        <taxon>Lactobacillales</taxon>
        <taxon>Enterococcaceae</taxon>
        <taxon>Enterococcus</taxon>
    </lineage>
</organism>
<keyword evidence="2" id="KW-0929">Antimicrobial</keyword>
<dbReference type="GeneID" id="60893888"/>
<dbReference type="PROSITE" id="PS51782">
    <property type="entry name" value="LYSM"/>
    <property type="match status" value="1"/>
</dbReference>
<gene>
    <name evidence="7" type="ORF">HMPREF9498_03082</name>
</gene>
<evidence type="ECO:0000313" key="8">
    <source>
        <dbReference type="Proteomes" id="UP000004846"/>
    </source>
</evidence>
<comment type="caution">
    <text evidence="7">The sequence shown here is derived from an EMBL/GenBank/DDBJ whole genome shotgun (WGS) entry which is preliminary data.</text>
</comment>
<dbReference type="GO" id="GO:0042742">
    <property type="term" value="P:defense response to bacterium"/>
    <property type="evidence" value="ECO:0007669"/>
    <property type="project" value="UniProtKB-KW"/>
</dbReference>
<dbReference type="Pfam" id="PF01832">
    <property type="entry name" value="Glucosaminidase"/>
    <property type="match status" value="1"/>
</dbReference>